<dbReference type="Proteomes" id="UP000291334">
    <property type="component" value="Unassembled WGS sequence"/>
</dbReference>
<keyword evidence="12" id="KW-1185">Reference proteome</keyword>
<comment type="similarity">
    <text evidence="2">Belongs to the GSP M family.</text>
</comment>
<evidence type="ECO:0000256" key="9">
    <source>
        <dbReference type="ARBA" id="ARBA00023136"/>
    </source>
</evidence>
<evidence type="ECO:0000256" key="3">
    <source>
        <dbReference type="ARBA" id="ARBA00022448"/>
    </source>
</evidence>
<accession>A0ABY1YZL5</accession>
<sequence>MNRLTQLKLSLKACVQQSPLWGRWLQLSPNDRTALSLLGVFLLPVLFYLLVWRPLDARVERAKAYQALQQETFLYIQRNAALARASAVPGRAELAPEQLQGTITGTAKQQGLVLERIDSDGAGLLVTVAEVPFDAMLRWLVDLDAKGISVSEISLDRGTVGKVDARLTLVLMEGGR</sequence>
<gene>
    <name evidence="11" type="ORF">DNK34_24035</name>
</gene>
<dbReference type="InterPro" id="IPR007690">
    <property type="entry name" value="T2SS_GspM"/>
</dbReference>
<comment type="caution">
    <text evidence="11">The sequence shown here is derived from an EMBL/GenBank/DDBJ whole genome shotgun (WGS) entry which is preliminary data.</text>
</comment>
<evidence type="ECO:0000313" key="11">
    <source>
        <dbReference type="EMBL" id="TBU99713.1"/>
    </source>
</evidence>
<proteinExistence type="inferred from homology"/>
<reference evidence="11 12" key="1">
    <citation type="submission" date="2018-06" db="EMBL/GenBank/DDBJ databases">
        <title>Three novel Pseudomonas species isolated from symptomatic oak.</title>
        <authorList>
            <person name="Bueno-Gonzalez V."/>
            <person name="Brady C."/>
        </authorList>
    </citation>
    <scope>NUCLEOTIDE SEQUENCE [LARGE SCALE GENOMIC DNA]</scope>
    <source>
        <strain evidence="11 12">P26B</strain>
    </source>
</reference>
<feature type="transmembrane region" description="Helical" evidence="10">
    <location>
        <begin position="33"/>
        <end position="51"/>
    </location>
</feature>
<dbReference type="RefSeq" id="WP_131177831.1">
    <property type="nucleotide sequence ID" value="NZ_QJUM01000043.1"/>
</dbReference>
<evidence type="ECO:0000256" key="1">
    <source>
        <dbReference type="ARBA" id="ARBA00004377"/>
    </source>
</evidence>
<evidence type="ECO:0000256" key="8">
    <source>
        <dbReference type="ARBA" id="ARBA00022989"/>
    </source>
</evidence>
<dbReference type="Pfam" id="PF04612">
    <property type="entry name" value="T2SSM"/>
    <property type="match status" value="1"/>
</dbReference>
<organism evidence="11 12">
    <name type="scientific">Phytopseudomonas dryadis</name>
    <dbReference type="NCBI Taxonomy" id="2487520"/>
    <lineage>
        <taxon>Bacteria</taxon>
        <taxon>Pseudomonadati</taxon>
        <taxon>Pseudomonadota</taxon>
        <taxon>Gammaproteobacteria</taxon>
        <taxon>Pseudomonadales</taxon>
        <taxon>Pseudomonadaceae</taxon>
        <taxon>Phytopseudomonas</taxon>
    </lineage>
</organism>
<name>A0ABY1YZL5_9GAMM</name>
<dbReference type="SUPFAM" id="SSF103054">
    <property type="entry name" value="General secretion pathway protein M, EpsM"/>
    <property type="match status" value="1"/>
</dbReference>
<evidence type="ECO:0000256" key="7">
    <source>
        <dbReference type="ARBA" id="ARBA00022927"/>
    </source>
</evidence>
<evidence type="ECO:0000256" key="10">
    <source>
        <dbReference type="SAM" id="Phobius"/>
    </source>
</evidence>
<evidence type="ECO:0000313" key="12">
    <source>
        <dbReference type="Proteomes" id="UP000291334"/>
    </source>
</evidence>
<evidence type="ECO:0000256" key="4">
    <source>
        <dbReference type="ARBA" id="ARBA00022475"/>
    </source>
</evidence>
<comment type="subcellular location">
    <subcellularLocation>
        <location evidence="1">Cell inner membrane</location>
        <topology evidence="1">Single-pass membrane protein</topology>
    </subcellularLocation>
</comment>
<keyword evidence="4" id="KW-1003">Cell membrane</keyword>
<keyword evidence="6 10" id="KW-0812">Transmembrane</keyword>
<dbReference type="EMBL" id="QJUM01000043">
    <property type="protein sequence ID" value="TBU99713.1"/>
    <property type="molecule type" value="Genomic_DNA"/>
</dbReference>
<evidence type="ECO:0000256" key="5">
    <source>
        <dbReference type="ARBA" id="ARBA00022519"/>
    </source>
</evidence>
<dbReference type="Gene3D" id="3.30.1360.100">
    <property type="entry name" value="General secretion pathway protein M, EpsM"/>
    <property type="match status" value="1"/>
</dbReference>
<keyword evidence="7" id="KW-0653">Protein transport</keyword>
<evidence type="ECO:0000256" key="2">
    <source>
        <dbReference type="ARBA" id="ARBA00010637"/>
    </source>
</evidence>
<protein>
    <submittedName>
        <fullName evidence="11">Type II secretion system protein M</fullName>
    </submittedName>
</protein>
<dbReference type="InterPro" id="IPR023229">
    <property type="entry name" value="T2SS_M_periplasmic_sf"/>
</dbReference>
<evidence type="ECO:0000256" key="6">
    <source>
        <dbReference type="ARBA" id="ARBA00022692"/>
    </source>
</evidence>
<keyword evidence="3" id="KW-0813">Transport</keyword>
<keyword evidence="8 10" id="KW-1133">Transmembrane helix</keyword>
<keyword evidence="9 10" id="KW-0472">Membrane</keyword>
<keyword evidence="5" id="KW-0997">Cell inner membrane</keyword>